<name>A0A1Y3BCI5_EURMA</name>
<dbReference type="Proteomes" id="UP000194236">
    <property type="component" value="Unassembled WGS sequence"/>
</dbReference>
<accession>A0A1Y3BCI5</accession>
<proteinExistence type="predicted"/>
<protein>
    <submittedName>
        <fullName evidence="1">Uncharacterized protein</fullName>
    </submittedName>
</protein>
<dbReference type="EMBL" id="MUJZ01027085">
    <property type="protein sequence ID" value="OTF78620.1"/>
    <property type="molecule type" value="Genomic_DNA"/>
</dbReference>
<gene>
    <name evidence="1" type="ORF">BLA29_001883</name>
</gene>
<evidence type="ECO:0000313" key="1">
    <source>
        <dbReference type="EMBL" id="OTF78620.1"/>
    </source>
</evidence>
<evidence type="ECO:0000313" key="2">
    <source>
        <dbReference type="Proteomes" id="UP000194236"/>
    </source>
</evidence>
<dbReference type="AlphaFoldDB" id="A0A1Y3BCI5"/>
<reference evidence="1 2" key="1">
    <citation type="submission" date="2017-03" db="EMBL/GenBank/DDBJ databases">
        <title>Genome Survey of Euroglyphus maynei.</title>
        <authorList>
            <person name="Arlian L.G."/>
            <person name="Morgan M.S."/>
            <person name="Rider S.D."/>
        </authorList>
    </citation>
    <scope>NUCLEOTIDE SEQUENCE [LARGE SCALE GENOMIC DNA]</scope>
    <source>
        <strain evidence="1">Arlian Lab</strain>
        <tissue evidence="1">Whole body</tissue>
    </source>
</reference>
<keyword evidence="2" id="KW-1185">Reference proteome</keyword>
<organism evidence="1 2">
    <name type="scientific">Euroglyphus maynei</name>
    <name type="common">Mayne's house dust mite</name>
    <dbReference type="NCBI Taxonomy" id="6958"/>
    <lineage>
        <taxon>Eukaryota</taxon>
        <taxon>Metazoa</taxon>
        <taxon>Ecdysozoa</taxon>
        <taxon>Arthropoda</taxon>
        <taxon>Chelicerata</taxon>
        <taxon>Arachnida</taxon>
        <taxon>Acari</taxon>
        <taxon>Acariformes</taxon>
        <taxon>Sarcoptiformes</taxon>
        <taxon>Astigmata</taxon>
        <taxon>Psoroptidia</taxon>
        <taxon>Analgoidea</taxon>
        <taxon>Pyroglyphidae</taxon>
        <taxon>Pyroglyphinae</taxon>
        <taxon>Euroglyphus</taxon>
    </lineage>
</organism>
<comment type="caution">
    <text evidence="1">The sequence shown here is derived from an EMBL/GenBank/DDBJ whole genome shotgun (WGS) entry which is preliminary data.</text>
</comment>
<sequence>MYSPSSSSLYRRYHPESYESTSVMGNYQSNCYYPRQQPHHYYYNNNNAETETNRHYCHVERKYPLNYSSSTASLSSSSSGYSGSSVSASSLSKSYLTTNPDYNRKGEDTNLQLARAYTSKATLGSSCTNFLSRFTSKLCLNDSTTKADDGDERYMRYRYGNHHHAHSYRQQHSIRINNGTTVRSHLPPVYPSTNDNPHLSITGRDSKYRTKAKLSYSSSSYDYNNYNNLSRAVAATSSYTPTNRYHFRQPFSVQTSNGSPSSLKQSRFTTFLNDNNNQRCYPLRYKSTTSGLYVNGLTMYTPSMYRGGHKESSSKVNKFSTTAKTTITPYKFRS</sequence>